<reference evidence="2 3" key="1">
    <citation type="submission" date="2021-01" db="EMBL/GenBank/DDBJ databases">
        <title>Draft Genome Sequence and Polyhydroxyalkanoate Biosynthetic Potential of Jeongeupia naejangsanensis Type Strain DSM 24253.</title>
        <authorList>
            <person name="Turrini P."/>
            <person name="Artuso I."/>
            <person name="Lugli G.A."/>
            <person name="Frangipani E."/>
            <person name="Ventura M."/>
            <person name="Visca P."/>
        </authorList>
    </citation>
    <scope>NUCLEOTIDE SEQUENCE [LARGE SCALE GENOMIC DNA]</scope>
    <source>
        <strain evidence="2 3">DSM 24253</strain>
    </source>
</reference>
<evidence type="ECO:0008006" key="4">
    <source>
        <dbReference type="Google" id="ProtNLM"/>
    </source>
</evidence>
<name>A0ABS2BJH3_9NEIS</name>
<keyword evidence="3" id="KW-1185">Reference proteome</keyword>
<gene>
    <name evidence="2" type="ORF">JMJ54_07845</name>
</gene>
<organism evidence="2 3">
    <name type="scientific">Jeongeupia naejangsanensis</name>
    <dbReference type="NCBI Taxonomy" id="613195"/>
    <lineage>
        <taxon>Bacteria</taxon>
        <taxon>Pseudomonadati</taxon>
        <taxon>Pseudomonadota</taxon>
        <taxon>Betaproteobacteria</taxon>
        <taxon>Neisseriales</taxon>
        <taxon>Chitinibacteraceae</taxon>
        <taxon>Jeongeupia</taxon>
    </lineage>
</organism>
<evidence type="ECO:0000256" key="1">
    <source>
        <dbReference type="SAM" id="SignalP"/>
    </source>
</evidence>
<dbReference type="PROSITE" id="PS51257">
    <property type="entry name" value="PROKAR_LIPOPROTEIN"/>
    <property type="match status" value="1"/>
</dbReference>
<feature type="chain" id="PRO_5045637820" description="Lipoprotein" evidence="1">
    <location>
        <begin position="19"/>
        <end position="216"/>
    </location>
</feature>
<sequence length="216" mass="23001">MTSRLLMLLACALLSACASVRHQPLSSTAAPLLENKSLAFTTGTKPDFTAMTAGNAMFGLIGAIEAVSSGNALIRDNAVPDPASGISAELAKMVHAQYRIADRKLGVVSTAAGVDELAKLHPDVDLLLDVRTANWSLIYFPADWTHYRVIYSAQARLINLKQREVLAEHFCEQVPEQTADAPTYDELVGNGAAGLKQALSAAGDKCLEEFASLFPG</sequence>
<accession>A0ABS2BJH3</accession>
<feature type="signal peptide" evidence="1">
    <location>
        <begin position="1"/>
        <end position="18"/>
    </location>
</feature>
<dbReference type="EMBL" id="JAESND010000003">
    <property type="protein sequence ID" value="MBM3115738.1"/>
    <property type="molecule type" value="Genomic_DNA"/>
</dbReference>
<keyword evidence="1" id="KW-0732">Signal</keyword>
<proteinExistence type="predicted"/>
<evidence type="ECO:0000313" key="2">
    <source>
        <dbReference type="EMBL" id="MBM3115738.1"/>
    </source>
</evidence>
<dbReference type="Proteomes" id="UP000809431">
    <property type="component" value="Unassembled WGS sequence"/>
</dbReference>
<evidence type="ECO:0000313" key="3">
    <source>
        <dbReference type="Proteomes" id="UP000809431"/>
    </source>
</evidence>
<protein>
    <recommendedName>
        <fullName evidence="4">Lipoprotein</fullName>
    </recommendedName>
</protein>
<dbReference type="RefSeq" id="WP_203537576.1">
    <property type="nucleotide sequence ID" value="NZ_JAESND010000003.1"/>
</dbReference>
<comment type="caution">
    <text evidence="2">The sequence shown here is derived from an EMBL/GenBank/DDBJ whole genome shotgun (WGS) entry which is preliminary data.</text>
</comment>